<dbReference type="PROSITE" id="PS50093">
    <property type="entry name" value="PKD"/>
    <property type="match status" value="1"/>
</dbReference>
<protein>
    <recommendedName>
        <fullName evidence="1">PKD domain-containing protein</fullName>
    </recommendedName>
</protein>
<dbReference type="InterPro" id="IPR035234">
    <property type="entry name" value="IgGFc-bd_N"/>
</dbReference>
<gene>
    <name evidence="2" type="ORF">B879_01049</name>
</gene>
<dbReference type="CDD" id="cd00146">
    <property type="entry name" value="PKD"/>
    <property type="match status" value="1"/>
</dbReference>
<dbReference type="Pfam" id="PF18911">
    <property type="entry name" value="PKD_4"/>
    <property type="match status" value="1"/>
</dbReference>
<proteinExistence type="predicted"/>
<feature type="domain" description="PKD" evidence="1">
    <location>
        <begin position="491"/>
        <end position="529"/>
    </location>
</feature>
<dbReference type="Proteomes" id="UP000004478">
    <property type="component" value="Unassembled WGS sequence"/>
</dbReference>
<dbReference type="Pfam" id="PF13573">
    <property type="entry name" value="SprB"/>
    <property type="match status" value="1"/>
</dbReference>
<dbReference type="AlphaFoldDB" id="K1L6J6"/>
<name>K1L6J6_CECL9</name>
<dbReference type="InterPro" id="IPR000601">
    <property type="entry name" value="PKD_dom"/>
</dbReference>
<dbReference type="SUPFAM" id="SSF49299">
    <property type="entry name" value="PKD domain"/>
    <property type="match status" value="1"/>
</dbReference>
<evidence type="ECO:0000313" key="3">
    <source>
        <dbReference type="Proteomes" id="UP000004478"/>
    </source>
</evidence>
<comment type="caution">
    <text evidence="2">The sequence shown here is derived from an EMBL/GenBank/DDBJ whole genome shotgun (WGS) entry which is preliminary data.</text>
</comment>
<dbReference type="InterPro" id="IPR035986">
    <property type="entry name" value="PKD_dom_sf"/>
</dbReference>
<dbReference type="InterPro" id="IPR013783">
    <property type="entry name" value="Ig-like_fold"/>
</dbReference>
<sequence>MRIREVLIIVFIFGFLPKVDLLAQSTTIGREFFVGFMENHRVTPNRIDQATLLISAEEDAEGFIEYPNNRIPFSIKQGEQFVYEFPTTGVDVIHRSSRIVEDKGVYVFSNGNIAVHAFNFRERSADGTVVLPLSSIGKDYWVTAHYERFAEGTNPGNNRNFESTLLIVATENDTKVEILLSAQSLDPVPVPPGSTLTIDLNRGESYQIKAVGDLTGTRVKVIGSSEDDCKNIAVFGGNKMTSVGLDCENASTGDHLFQQIYPTYSWGKEYIHIPLAGRTSGEMVKVLAAENNTKVFINGQERASLNAGKFTTFSFGREELASITGDKPIAVTVFAKSYMCNIQVGPGASDGDPTMITLSPNPQMIKRTVFSSVGVVGIVDHFVNILVPINAVNQTVLDGVNVGNQFNPVPGNPNYAYAQIKVEEGSHTLLNPEGLIAYAYGSGFIESYGYSAGASLNNLNYETEVAYDFEVFGENVACLGENGSWTVMPRNPKFEIFEWNFGDGSEVKEGKTVDHVFDSPGKYQVKIVALTGNMACDEIEEAFFDVEVLETFGEIEGPESVCPEIDEAIYVFENPLNVNKVLWDVAGGEILESDDFSVRIRWGGFNPDAKVFAIPVTEQGCLAPEKAYDVLVNEFIEPGLAKGISQVCFQEGMTYNYEVKDRLPNRKYAWFINGGTILSDPSAPEVEVDWGPVGTQGEIWYEELSEINLSCVGESKKLEVTVNPPLMADIAELTAFICPGSADGFIRLNVTGGSGQYNFKWSHDPDLDAPLAEALNPGFYEVLIIDTGGCEIFLEQLEIKESEPMELVGNPAIVDASCYDSVDGYVSFNIKGGLPPYRVDEEKVLVMGGSIQIFDLERGDYTFKVIDAAKCIFELEVSIGSPEPIKALTDIEKIACPGIASGILSVIPEGGTAPYTITWEWDGSTGPSLRDIPAGIYPFTVTDANGCSQNFIGEMNEGVPQLRMPTGFIPSDGPFMGVSNCAIDFKLMVYNKWGQLLFAGDTGWDGLIDGEDAPNGTYSYMIEYFFTLDGQGKSRQQRGIFTLIR</sequence>
<evidence type="ECO:0000313" key="2">
    <source>
        <dbReference type="EMBL" id="EKB50341.1"/>
    </source>
</evidence>
<dbReference type="EMBL" id="AMGM01000010">
    <property type="protein sequence ID" value="EKB50341.1"/>
    <property type="molecule type" value="Genomic_DNA"/>
</dbReference>
<dbReference type="PANTHER" id="PTHR46534">
    <property type="entry name" value="IGGFC_BINDING DOMAIN-CONTAINING PROTEIN"/>
    <property type="match status" value="1"/>
</dbReference>
<evidence type="ECO:0000259" key="1">
    <source>
        <dbReference type="PROSITE" id="PS50093"/>
    </source>
</evidence>
<dbReference type="Gene3D" id="2.60.40.10">
    <property type="entry name" value="Immunoglobulins"/>
    <property type="match status" value="1"/>
</dbReference>
<keyword evidence="3" id="KW-1185">Reference proteome</keyword>
<dbReference type="RefSeq" id="WP_009184093.1">
    <property type="nucleotide sequence ID" value="NZ_AMGM01000010.1"/>
</dbReference>
<accession>K1L6J6</accession>
<dbReference type="Pfam" id="PF17517">
    <property type="entry name" value="IgGFc_binding"/>
    <property type="match status" value="1"/>
</dbReference>
<dbReference type="InterPro" id="IPR025667">
    <property type="entry name" value="SprB_repeat"/>
</dbReference>
<dbReference type="PANTHER" id="PTHR46534:SF1">
    <property type="entry name" value="IGGFC-BINDING PROTEIN N-TERMINAL DOMAIN-CONTAINING PROTEIN"/>
    <property type="match status" value="1"/>
</dbReference>
<dbReference type="OrthoDB" id="7794186at2"/>
<organism evidence="2 3">
    <name type="scientific">Cecembia lonarensis (strain CCUG 58316 / KCTC 22772 / LW9)</name>
    <dbReference type="NCBI Taxonomy" id="1225176"/>
    <lineage>
        <taxon>Bacteria</taxon>
        <taxon>Pseudomonadati</taxon>
        <taxon>Bacteroidota</taxon>
        <taxon>Cytophagia</taxon>
        <taxon>Cytophagales</taxon>
        <taxon>Cyclobacteriaceae</taxon>
        <taxon>Cecembia</taxon>
    </lineage>
</organism>
<reference evidence="2 3" key="1">
    <citation type="journal article" date="2012" name="J. Bacteriol.">
        <title>Draft Genome Sequence of Cecembia lonarensis Strain LW9T, Isolated from Lonar Lake, a Haloalkaline Lake in India.</title>
        <authorList>
            <person name="Shivaji S."/>
            <person name="Ara S."/>
            <person name="Singh A."/>
            <person name="Pinnaka A.K."/>
        </authorList>
    </citation>
    <scope>NUCLEOTIDE SEQUENCE [LARGE SCALE GENOMIC DNA]</scope>
    <source>
        <strain evidence="2 3">LW9</strain>
    </source>
</reference>